<sequence length="76" mass="8767">MQALKNEIKQKAIFMSLINIKETIKNIQDSADAEVMVIFCEEDMKRLSKSRNIAAHNSSHGFKYRNKSYSLRSSKT</sequence>
<gene>
    <name evidence="1" type="ORF">cco14_07517</name>
</gene>
<name>A0ABN0ENR6_CAMCO</name>
<comment type="caution">
    <text evidence="1">The sequence shown here is derived from an EMBL/GenBank/DDBJ whole genome shotgun (WGS) entry which is preliminary data.</text>
</comment>
<evidence type="ECO:0000313" key="1">
    <source>
        <dbReference type="EMBL" id="EIA63102.1"/>
    </source>
</evidence>
<proteinExistence type="predicted"/>
<evidence type="ECO:0000313" key="2">
    <source>
        <dbReference type="Proteomes" id="UP000005511"/>
    </source>
</evidence>
<protein>
    <submittedName>
        <fullName evidence="1">Uncharacterized protein</fullName>
    </submittedName>
</protein>
<dbReference type="Proteomes" id="UP000005511">
    <property type="component" value="Unassembled WGS sequence"/>
</dbReference>
<organism evidence="1 2">
    <name type="scientific">Campylobacter coli 80352</name>
    <dbReference type="NCBI Taxonomy" id="887288"/>
    <lineage>
        <taxon>Bacteria</taxon>
        <taxon>Pseudomonadati</taxon>
        <taxon>Campylobacterota</taxon>
        <taxon>Epsilonproteobacteria</taxon>
        <taxon>Campylobacterales</taxon>
        <taxon>Campylobacteraceae</taxon>
        <taxon>Campylobacter</taxon>
    </lineage>
</organism>
<accession>A0ABN0ENR6</accession>
<keyword evidence="2" id="KW-1185">Reference proteome</keyword>
<reference evidence="1 2" key="1">
    <citation type="submission" date="2010-09" db="EMBL/GenBank/DDBJ databases">
        <authorList>
            <person name="Richards V."/>
            <person name="Lefebure T."/>
            <person name="Suzuki H."/>
            <person name="Pavinski Bitar P."/>
            <person name="Stanhope M."/>
        </authorList>
    </citation>
    <scope>NUCLEOTIDE SEQUENCE [LARGE SCALE GENOMIC DNA]</scope>
    <source>
        <strain evidence="1 2">80352</strain>
    </source>
</reference>
<dbReference type="EMBL" id="AIMT01000072">
    <property type="protein sequence ID" value="EIA63102.1"/>
    <property type="molecule type" value="Genomic_DNA"/>
</dbReference>